<gene>
    <name evidence="1" type="ORF">PIB30_085337</name>
</gene>
<name>A0ABU6SUZ9_9FABA</name>
<accession>A0ABU6SUZ9</accession>
<reference evidence="1 2" key="1">
    <citation type="journal article" date="2023" name="Plants (Basel)">
        <title>Bridging the Gap: Combining Genomics and Transcriptomics Approaches to Understand Stylosanthes scabra, an Orphan Legume from the Brazilian Caatinga.</title>
        <authorList>
            <person name="Ferreira-Neto J.R.C."/>
            <person name="da Silva M.D."/>
            <person name="Binneck E."/>
            <person name="de Melo N.F."/>
            <person name="da Silva R.H."/>
            <person name="de Melo A.L.T.M."/>
            <person name="Pandolfi V."/>
            <person name="Bustamante F.O."/>
            <person name="Brasileiro-Vidal A.C."/>
            <person name="Benko-Iseppon A.M."/>
        </authorList>
    </citation>
    <scope>NUCLEOTIDE SEQUENCE [LARGE SCALE GENOMIC DNA]</scope>
    <source>
        <tissue evidence="1">Leaves</tissue>
    </source>
</reference>
<feature type="non-terminal residue" evidence="1">
    <location>
        <position position="1"/>
    </location>
</feature>
<proteinExistence type="predicted"/>
<sequence length="66" mass="6763">RIGTLQRTSPLPPCELARLGGWATDGSMAMSKGQSQVTPIVVGIGECSENGKKGRAIAPDARVGPS</sequence>
<dbReference type="Proteomes" id="UP001341840">
    <property type="component" value="Unassembled WGS sequence"/>
</dbReference>
<comment type="caution">
    <text evidence="1">The sequence shown here is derived from an EMBL/GenBank/DDBJ whole genome shotgun (WGS) entry which is preliminary data.</text>
</comment>
<evidence type="ECO:0000313" key="1">
    <source>
        <dbReference type="EMBL" id="MED6139593.1"/>
    </source>
</evidence>
<protein>
    <submittedName>
        <fullName evidence="1">Uncharacterized protein</fullName>
    </submittedName>
</protein>
<keyword evidence="2" id="KW-1185">Reference proteome</keyword>
<evidence type="ECO:0000313" key="2">
    <source>
        <dbReference type="Proteomes" id="UP001341840"/>
    </source>
</evidence>
<dbReference type="EMBL" id="JASCZI010061834">
    <property type="protein sequence ID" value="MED6139593.1"/>
    <property type="molecule type" value="Genomic_DNA"/>
</dbReference>
<organism evidence="1 2">
    <name type="scientific">Stylosanthes scabra</name>
    <dbReference type="NCBI Taxonomy" id="79078"/>
    <lineage>
        <taxon>Eukaryota</taxon>
        <taxon>Viridiplantae</taxon>
        <taxon>Streptophyta</taxon>
        <taxon>Embryophyta</taxon>
        <taxon>Tracheophyta</taxon>
        <taxon>Spermatophyta</taxon>
        <taxon>Magnoliopsida</taxon>
        <taxon>eudicotyledons</taxon>
        <taxon>Gunneridae</taxon>
        <taxon>Pentapetalae</taxon>
        <taxon>rosids</taxon>
        <taxon>fabids</taxon>
        <taxon>Fabales</taxon>
        <taxon>Fabaceae</taxon>
        <taxon>Papilionoideae</taxon>
        <taxon>50 kb inversion clade</taxon>
        <taxon>dalbergioids sensu lato</taxon>
        <taxon>Dalbergieae</taxon>
        <taxon>Pterocarpus clade</taxon>
        <taxon>Stylosanthes</taxon>
    </lineage>
</organism>